<accession>A0A4Q9KZX3</accession>
<dbReference type="STRING" id="1176355.A0A4Q9KZX3"/>
<organism evidence="6 9">
    <name type="scientific">Hamiltosporidium tvaerminnensis</name>
    <dbReference type="NCBI Taxonomy" id="1176355"/>
    <lineage>
        <taxon>Eukaryota</taxon>
        <taxon>Fungi</taxon>
        <taxon>Fungi incertae sedis</taxon>
        <taxon>Microsporidia</taxon>
        <taxon>Dubosqiidae</taxon>
        <taxon>Hamiltosporidium</taxon>
    </lineage>
</organism>
<dbReference type="Proteomes" id="UP000292362">
    <property type="component" value="Unassembled WGS sequence"/>
</dbReference>
<keyword evidence="2 4" id="KW-0833">Ubl conjugation pathway</keyword>
<dbReference type="SMART" id="SM00212">
    <property type="entry name" value="UBCc"/>
    <property type="match status" value="1"/>
</dbReference>
<dbReference type="PANTHER" id="PTHR24067">
    <property type="entry name" value="UBIQUITIN-CONJUGATING ENZYME E2"/>
    <property type="match status" value="1"/>
</dbReference>
<dbReference type="InterPro" id="IPR050113">
    <property type="entry name" value="Ub_conjugating_enzyme"/>
</dbReference>
<keyword evidence="4" id="KW-0067">ATP-binding</keyword>
<dbReference type="Pfam" id="PF00179">
    <property type="entry name" value="UQ_con"/>
    <property type="match status" value="1"/>
</dbReference>
<evidence type="ECO:0000313" key="9">
    <source>
        <dbReference type="Proteomes" id="UP000292362"/>
    </source>
</evidence>
<feature type="domain" description="UBC core" evidence="5">
    <location>
        <begin position="9"/>
        <end position="173"/>
    </location>
</feature>
<keyword evidence="8" id="KW-1185">Reference proteome</keyword>
<proteinExistence type="inferred from homology"/>
<dbReference type="AlphaFoldDB" id="A0A4Q9KZX3"/>
<evidence type="ECO:0000259" key="5">
    <source>
        <dbReference type="PROSITE" id="PS50127"/>
    </source>
</evidence>
<dbReference type="InterPro" id="IPR023313">
    <property type="entry name" value="UBQ-conjugating_AS"/>
</dbReference>
<evidence type="ECO:0000256" key="3">
    <source>
        <dbReference type="PROSITE-ProRule" id="PRU10133"/>
    </source>
</evidence>
<dbReference type="EMBL" id="PITK01001738">
    <property type="protein sequence ID" value="TBU10473.1"/>
    <property type="molecule type" value="Genomic_DNA"/>
</dbReference>
<dbReference type="InterPro" id="IPR016135">
    <property type="entry name" value="UBQ-conjugating_enzyme/RWD"/>
</dbReference>
<gene>
    <name evidence="6" type="ORF">CWI37_0953p0010</name>
    <name evidence="7" type="ORF">CWI38_1738p0020</name>
</gene>
<evidence type="ECO:0000256" key="1">
    <source>
        <dbReference type="ARBA" id="ARBA00022679"/>
    </source>
</evidence>
<dbReference type="PROSITE" id="PS00183">
    <property type="entry name" value="UBC_1"/>
    <property type="match status" value="1"/>
</dbReference>
<evidence type="ECO:0000256" key="4">
    <source>
        <dbReference type="RuleBase" id="RU362109"/>
    </source>
</evidence>
<dbReference type="GO" id="GO:0005524">
    <property type="term" value="F:ATP binding"/>
    <property type="evidence" value="ECO:0007669"/>
    <property type="project" value="UniProtKB-UniRule"/>
</dbReference>
<evidence type="ECO:0000313" key="7">
    <source>
        <dbReference type="EMBL" id="TBU10473.1"/>
    </source>
</evidence>
<dbReference type="Proteomes" id="UP000292282">
    <property type="component" value="Unassembled WGS sequence"/>
</dbReference>
<keyword evidence="1" id="KW-0808">Transferase</keyword>
<name>A0A4Q9KZX3_9MICR</name>
<keyword evidence="4" id="KW-0547">Nucleotide-binding</keyword>
<dbReference type="VEuPathDB" id="MicrosporidiaDB:CWI37_0953p0010"/>
<sequence>MASKKLNDTALRRLMAEEKNLKNDFHTLGFIAMPRKQEDIKDYSHWDIYIQGQKDTLYEGCLLHALIEFHPEYPIQPPKMKFISKMFHPNIYSDGKVCISILHMADDDPTSYMKADEKWTPVHGIRTIVHSVVSLLNEPNTSSPANVDASKMFNNNIEEYKRIVRNLAKQESIEE</sequence>
<comment type="similarity">
    <text evidence="4">Belongs to the ubiquitin-conjugating enzyme family.</text>
</comment>
<protein>
    <submittedName>
        <fullName evidence="6">Ubiquitin-conjugating enzyme</fullName>
    </submittedName>
</protein>
<evidence type="ECO:0000313" key="8">
    <source>
        <dbReference type="Proteomes" id="UP000292282"/>
    </source>
</evidence>
<dbReference type="VEuPathDB" id="MicrosporidiaDB:CWI38_1738p0020"/>
<dbReference type="InterPro" id="IPR000608">
    <property type="entry name" value="UBC"/>
</dbReference>
<feature type="active site" description="Glycyl thioester intermediate" evidence="3">
    <location>
        <position position="98"/>
    </location>
</feature>
<dbReference type="PROSITE" id="PS50127">
    <property type="entry name" value="UBC_2"/>
    <property type="match status" value="1"/>
</dbReference>
<comment type="caution">
    <text evidence="6">The sequence shown here is derived from an EMBL/GenBank/DDBJ whole genome shotgun (WGS) entry which is preliminary data.</text>
</comment>
<dbReference type="EMBL" id="PITJ01000953">
    <property type="protein sequence ID" value="TBU00608.1"/>
    <property type="molecule type" value="Genomic_DNA"/>
</dbReference>
<dbReference type="GO" id="GO:0016740">
    <property type="term" value="F:transferase activity"/>
    <property type="evidence" value="ECO:0007669"/>
    <property type="project" value="UniProtKB-KW"/>
</dbReference>
<reference evidence="8 9" key="1">
    <citation type="submission" date="2017-12" db="EMBL/GenBank/DDBJ databases">
        <authorList>
            <person name="Pombert J.-F."/>
            <person name="Haag K.L."/>
            <person name="Ebert D."/>
        </authorList>
    </citation>
    <scope>NUCLEOTIDE SEQUENCE [LARGE SCALE GENOMIC DNA]</scope>
    <source>
        <strain evidence="6">FI-OER-3-3</strain>
        <strain evidence="7">IL-G-3</strain>
    </source>
</reference>
<evidence type="ECO:0000256" key="2">
    <source>
        <dbReference type="ARBA" id="ARBA00022786"/>
    </source>
</evidence>
<dbReference type="SUPFAM" id="SSF54495">
    <property type="entry name" value="UBC-like"/>
    <property type="match status" value="1"/>
</dbReference>
<evidence type="ECO:0000313" key="6">
    <source>
        <dbReference type="EMBL" id="TBU00608.1"/>
    </source>
</evidence>
<dbReference type="Gene3D" id="3.10.110.10">
    <property type="entry name" value="Ubiquitin Conjugating Enzyme"/>
    <property type="match status" value="1"/>
</dbReference>
<dbReference type="OrthoDB" id="19692at2759"/>